<feature type="region of interest" description="Disordered" evidence="1">
    <location>
        <begin position="66"/>
        <end position="101"/>
    </location>
</feature>
<keyword evidence="3" id="KW-1185">Reference proteome</keyword>
<evidence type="ECO:0000313" key="2">
    <source>
        <dbReference type="EMBL" id="ONK69077.1"/>
    </source>
</evidence>
<dbReference type="Proteomes" id="UP000243459">
    <property type="component" value="Chromosome 5"/>
</dbReference>
<dbReference type="EMBL" id="CM007385">
    <property type="protein sequence ID" value="ONK69077.1"/>
    <property type="molecule type" value="Genomic_DNA"/>
</dbReference>
<protein>
    <submittedName>
        <fullName evidence="2">Uncharacterized protein</fullName>
    </submittedName>
</protein>
<gene>
    <name evidence="2" type="ORF">A4U43_C05F19050</name>
</gene>
<dbReference type="Gramene" id="ONK69077">
    <property type="protein sequence ID" value="ONK69077"/>
    <property type="gene ID" value="A4U43_C05F19050"/>
</dbReference>
<organism evidence="2 3">
    <name type="scientific">Asparagus officinalis</name>
    <name type="common">Garden asparagus</name>
    <dbReference type="NCBI Taxonomy" id="4686"/>
    <lineage>
        <taxon>Eukaryota</taxon>
        <taxon>Viridiplantae</taxon>
        <taxon>Streptophyta</taxon>
        <taxon>Embryophyta</taxon>
        <taxon>Tracheophyta</taxon>
        <taxon>Spermatophyta</taxon>
        <taxon>Magnoliopsida</taxon>
        <taxon>Liliopsida</taxon>
        <taxon>Asparagales</taxon>
        <taxon>Asparagaceae</taxon>
        <taxon>Asparagoideae</taxon>
        <taxon>Asparagus</taxon>
    </lineage>
</organism>
<accession>A0A5P1EV87</accession>
<name>A0A5P1EV87_ASPOF</name>
<sequence length="101" mass="11477">MEVVEVVAGTPEVKMVSLERTVIMEREEKKEKRMSVMVSKGVEVDVVSKESIEGVWKWRWGRYRRRGGKQVNDGSGERGDEGRGEGEEAPLKCCPDIRLEP</sequence>
<feature type="compositionally biased region" description="Basic and acidic residues" evidence="1">
    <location>
        <begin position="75"/>
        <end position="101"/>
    </location>
</feature>
<proteinExistence type="predicted"/>
<evidence type="ECO:0000256" key="1">
    <source>
        <dbReference type="SAM" id="MobiDB-lite"/>
    </source>
</evidence>
<evidence type="ECO:0000313" key="3">
    <source>
        <dbReference type="Proteomes" id="UP000243459"/>
    </source>
</evidence>
<dbReference type="AlphaFoldDB" id="A0A5P1EV87"/>
<reference evidence="3" key="1">
    <citation type="journal article" date="2017" name="Nat. Commun.">
        <title>The asparagus genome sheds light on the origin and evolution of a young Y chromosome.</title>
        <authorList>
            <person name="Harkess A."/>
            <person name="Zhou J."/>
            <person name="Xu C."/>
            <person name="Bowers J.E."/>
            <person name="Van der Hulst R."/>
            <person name="Ayyampalayam S."/>
            <person name="Mercati F."/>
            <person name="Riccardi P."/>
            <person name="McKain M.R."/>
            <person name="Kakrana A."/>
            <person name="Tang H."/>
            <person name="Ray J."/>
            <person name="Groenendijk J."/>
            <person name="Arikit S."/>
            <person name="Mathioni S.M."/>
            <person name="Nakano M."/>
            <person name="Shan H."/>
            <person name="Telgmann-Rauber A."/>
            <person name="Kanno A."/>
            <person name="Yue Z."/>
            <person name="Chen H."/>
            <person name="Li W."/>
            <person name="Chen Y."/>
            <person name="Xu X."/>
            <person name="Zhang Y."/>
            <person name="Luo S."/>
            <person name="Chen H."/>
            <person name="Gao J."/>
            <person name="Mao Z."/>
            <person name="Pires J.C."/>
            <person name="Luo M."/>
            <person name="Kudrna D."/>
            <person name="Wing R.A."/>
            <person name="Meyers B.C."/>
            <person name="Yi K."/>
            <person name="Kong H."/>
            <person name="Lavrijsen P."/>
            <person name="Sunseri F."/>
            <person name="Falavigna A."/>
            <person name="Ye Y."/>
            <person name="Leebens-Mack J.H."/>
            <person name="Chen G."/>
        </authorList>
    </citation>
    <scope>NUCLEOTIDE SEQUENCE [LARGE SCALE GENOMIC DNA]</scope>
    <source>
        <strain evidence="3">cv. DH0086</strain>
    </source>
</reference>